<proteinExistence type="predicted"/>
<comment type="caution">
    <text evidence="2">The sequence shown here is derived from an EMBL/GenBank/DDBJ whole genome shotgun (WGS) entry which is preliminary data.</text>
</comment>
<keyword evidence="3" id="KW-1185">Reference proteome</keyword>
<reference evidence="2 3" key="2">
    <citation type="journal article" date="2021" name="Syst. Appl. Microbiol.">
        <title>Phylogenetic classification of ten novel species belonging to the genus Bifidobacterium comprising B. phasiani sp. nov., B. pongonis sp. nov., B. saguinibicoloris sp. nov., B. colobi sp. nov., B. simiiventris sp. nov., B. santillanense sp. nov., B. miconis sp. nov., B. amazonense sp. nov., B. pluvialisilvae sp. nov., and B. miconisargentati sp. nov.</title>
        <authorList>
            <person name="Lugli G.A."/>
            <person name="Calvete-Torre I."/>
            <person name="Alessandri G."/>
            <person name="Milani C."/>
            <person name="Turroni F."/>
            <person name="Laiolo P."/>
            <person name="Ossiprandi M.C."/>
            <person name="Margolles A."/>
            <person name="Ruiz L."/>
            <person name="Ventura M."/>
        </authorList>
    </citation>
    <scope>NUCLEOTIDE SEQUENCE [LARGE SCALE GENOMIC DNA]</scope>
    <source>
        <strain evidence="2 3">MA1</strain>
    </source>
</reference>
<evidence type="ECO:0000256" key="1">
    <source>
        <dbReference type="SAM" id="MobiDB-lite"/>
    </source>
</evidence>
<accession>A0ABS9VZ02</accession>
<dbReference type="Proteomes" id="UP000710815">
    <property type="component" value="Unassembled WGS sequence"/>
</dbReference>
<dbReference type="EMBL" id="JAFEJT020000098">
    <property type="protein sequence ID" value="MCH9277204.1"/>
    <property type="molecule type" value="Genomic_DNA"/>
</dbReference>
<protein>
    <submittedName>
        <fullName evidence="2">DUF5361 domain-containing protein</fullName>
    </submittedName>
</protein>
<organism evidence="2 3">
    <name type="scientific">Bifidobacterium amazonense</name>
    <dbReference type="NCBI Taxonomy" id="2809027"/>
    <lineage>
        <taxon>Bacteria</taxon>
        <taxon>Bacillati</taxon>
        <taxon>Actinomycetota</taxon>
        <taxon>Actinomycetes</taxon>
        <taxon>Bifidobacteriales</taxon>
        <taxon>Bifidobacteriaceae</taxon>
        <taxon>Bifidobacterium</taxon>
    </lineage>
</organism>
<sequence>MLAKSPDALRADFQRFYNLDLDEVGHTVRPMRAADLAAWLPDDARIWGQFDPRAQWGTMRQLVANVADSVNFLAWTKTNEAARKGARWKNQIQRPGTNQTPKTTITGTATTIDDLRRRLAMPRT</sequence>
<dbReference type="RefSeq" id="WP_241515233.1">
    <property type="nucleotide sequence ID" value="NZ_JAFEJT020000098.1"/>
</dbReference>
<reference evidence="2 3" key="1">
    <citation type="journal article" date="2021" name="Environ. Microbiol.">
        <title>Genetic insights into the dark matter of the mammalian gut microbiota through targeted genome reconstruction.</title>
        <authorList>
            <person name="Lugli G.A."/>
            <person name="Alessandri G."/>
            <person name="Milani C."/>
            <person name="Viappiani A."/>
            <person name="Fontana F."/>
            <person name="Tarracchini C."/>
            <person name="Mancabelli L."/>
            <person name="Argentini C."/>
            <person name="Ruiz L."/>
            <person name="Margolles A."/>
            <person name="van Sinderen D."/>
            <person name="Turroni F."/>
            <person name="Ventura M."/>
        </authorList>
    </citation>
    <scope>NUCLEOTIDE SEQUENCE [LARGE SCALE GENOMIC DNA]</scope>
    <source>
        <strain evidence="2 3">MA1</strain>
    </source>
</reference>
<evidence type="ECO:0000313" key="2">
    <source>
        <dbReference type="EMBL" id="MCH9277204.1"/>
    </source>
</evidence>
<gene>
    <name evidence="2" type="ORF">JS533_013190</name>
</gene>
<evidence type="ECO:0000313" key="3">
    <source>
        <dbReference type="Proteomes" id="UP000710815"/>
    </source>
</evidence>
<name>A0ABS9VZ02_9BIFI</name>
<feature type="region of interest" description="Disordered" evidence="1">
    <location>
        <begin position="84"/>
        <end position="106"/>
    </location>
</feature>
<feature type="compositionally biased region" description="Polar residues" evidence="1">
    <location>
        <begin position="90"/>
        <end position="99"/>
    </location>
</feature>